<sequence length="172" mass="19495">MSWDIPRDWQEKEAFTAIKFNKEIRDKLNYLKNKPKVEVRSAEGFTTTSNTMVAVDDKVFRLELETFTSEIIIELVSSVKCSTLNAEVNLNVWVDDSYYLGAGENTDAYLGSFLSLEGVNYDNIIQMNVLVKDLAPGLHTFSLHWRVTAGTAEFRASTGLKHLGPYFSVRET</sequence>
<dbReference type="AlphaFoldDB" id="A0A0F9R487"/>
<name>A0A0F9R487_9ZZZZ</name>
<reference evidence="1" key="1">
    <citation type="journal article" date="2015" name="Nature">
        <title>Complex archaea that bridge the gap between prokaryotes and eukaryotes.</title>
        <authorList>
            <person name="Spang A."/>
            <person name="Saw J.H."/>
            <person name="Jorgensen S.L."/>
            <person name="Zaremba-Niedzwiedzka K."/>
            <person name="Martijn J."/>
            <person name="Lind A.E."/>
            <person name="van Eijk R."/>
            <person name="Schleper C."/>
            <person name="Guy L."/>
            <person name="Ettema T.J."/>
        </authorList>
    </citation>
    <scope>NUCLEOTIDE SEQUENCE</scope>
</reference>
<proteinExistence type="predicted"/>
<accession>A0A0F9R487</accession>
<comment type="caution">
    <text evidence="1">The sequence shown here is derived from an EMBL/GenBank/DDBJ whole genome shotgun (WGS) entry which is preliminary data.</text>
</comment>
<organism evidence="1">
    <name type="scientific">marine sediment metagenome</name>
    <dbReference type="NCBI Taxonomy" id="412755"/>
    <lineage>
        <taxon>unclassified sequences</taxon>
        <taxon>metagenomes</taxon>
        <taxon>ecological metagenomes</taxon>
    </lineage>
</organism>
<evidence type="ECO:0000313" key="1">
    <source>
        <dbReference type="EMBL" id="KKN20096.1"/>
    </source>
</evidence>
<protein>
    <submittedName>
        <fullName evidence="1">Uncharacterized protein</fullName>
    </submittedName>
</protein>
<gene>
    <name evidence="1" type="ORF">LCGC14_0939040</name>
</gene>
<dbReference type="EMBL" id="LAZR01003272">
    <property type="protein sequence ID" value="KKN20096.1"/>
    <property type="molecule type" value="Genomic_DNA"/>
</dbReference>